<dbReference type="Proteomes" id="UP001500975">
    <property type="component" value="Unassembled WGS sequence"/>
</dbReference>
<sequence length="310" mass="33897">MRLPDLDLHLLRALLVLQRHRNLRRASEELGISHAAMSRGLAKLRREFNDPLFVPTARGMEPTPRALSAIEPASRIVEIARDQLAPVSSFDPTSSDRTFSIAASDVGELMLIPVLMRHCAAWPGIRFNAHRLAIKSLPDELQSGAVDVAVGAFPALENGIHCRRLFTEHYVGLVRAGHPALSSAFSLADFVASDHVVVSAGVLGHAHSRVEQALAQLLPARSVKATSSSFLLSALIAGESDCVLVAPSTLAALMKARCGLEIVPCPFETAPFDVLMYWHDRSHNDPAHRWLRMLIARHFGEVPPAHRSIR</sequence>
<evidence type="ECO:0000256" key="4">
    <source>
        <dbReference type="ARBA" id="ARBA00023163"/>
    </source>
</evidence>
<dbReference type="PANTHER" id="PTHR30118:SF15">
    <property type="entry name" value="TRANSCRIPTIONAL REGULATORY PROTEIN"/>
    <property type="match status" value="1"/>
</dbReference>
<dbReference type="InterPro" id="IPR036388">
    <property type="entry name" value="WH-like_DNA-bd_sf"/>
</dbReference>
<dbReference type="InterPro" id="IPR036390">
    <property type="entry name" value="WH_DNA-bd_sf"/>
</dbReference>
<name>A0ABP8ID30_9BURK</name>
<dbReference type="EMBL" id="BAABGJ010000080">
    <property type="protein sequence ID" value="GAA4356373.1"/>
    <property type="molecule type" value="Genomic_DNA"/>
</dbReference>
<dbReference type="PANTHER" id="PTHR30118">
    <property type="entry name" value="HTH-TYPE TRANSCRIPTIONAL REGULATOR LEUO-RELATED"/>
    <property type="match status" value="1"/>
</dbReference>
<dbReference type="PROSITE" id="PS50931">
    <property type="entry name" value="HTH_LYSR"/>
    <property type="match status" value="1"/>
</dbReference>
<keyword evidence="7" id="KW-1185">Reference proteome</keyword>
<comment type="similarity">
    <text evidence="1">Belongs to the LysR transcriptional regulatory family.</text>
</comment>
<dbReference type="InterPro" id="IPR005119">
    <property type="entry name" value="LysR_subst-bd"/>
</dbReference>
<dbReference type="SUPFAM" id="SSF53850">
    <property type="entry name" value="Periplasmic binding protein-like II"/>
    <property type="match status" value="1"/>
</dbReference>
<dbReference type="SUPFAM" id="SSF46785">
    <property type="entry name" value="Winged helix' DNA-binding domain"/>
    <property type="match status" value="1"/>
</dbReference>
<evidence type="ECO:0000259" key="5">
    <source>
        <dbReference type="PROSITE" id="PS50931"/>
    </source>
</evidence>
<dbReference type="InterPro" id="IPR050389">
    <property type="entry name" value="LysR-type_TF"/>
</dbReference>
<reference evidence="7" key="1">
    <citation type="journal article" date="2019" name="Int. J. Syst. Evol. Microbiol.">
        <title>The Global Catalogue of Microorganisms (GCM) 10K type strain sequencing project: providing services to taxonomists for standard genome sequencing and annotation.</title>
        <authorList>
            <consortium name="The Broad Institute Genomics Platform"/>
            <consortium name="The Broad Institute Genome Sequencing Center for Infectious Disease"/>
            <person name="Wu L."/>
            <person name="Ma J."/>
        </authorList>
    </citation>
    <scope>NUCLEOTIDE SEQUENCE [LARGE SCALE GENOMIC DNA]</scope>
    <source>
        <strain evidence="7">JCM 17804</strain>
    </source>
</reference>
<protein>
    <submittedName>
        <fullName evidence="6">LysR family transcriptional regulator</fullName>
    </submittedName>
</protein>
<dbReference type="InterPro" id="IPR000847">
    <property type="entry name" value="LysR_HTH_N"/>
</dbReference>
<proteinExistence type="inferred from homology"/>
<evidence type="ECO:0000313" key="6">
    <source>
        <dbReference type="EMBL" id="GAA4356373.1"/>
    </source>
</evidence>
<keyword evidence="2" id="KW-0805">Transcription regulation</keyword>
<evidence type="ECO:0000313" key="7">
    <source>
        <dbReference type="Proteomes" id="UP001500975"/>
    </source>
</evidence>
<evidence type="ECO:0000256" key="3">
    <source>
        <dbReference type="ARBA" id="ARBA00023125"/>
    </source>
</evidence>
<dbReference type="Gene3D" id="1.10.10.10">
    <property type="entry name" value="Winged helix-like DNA-binding domain superfamily/Winged helix DNA-binding domain"/>
    <property type="match status" value="1"/>
</dbReference>
<organism evidence="6 7">
    <name type="scientific">Variovorax defluvii</name>
    <dbReference type="NCBI Taxonomy" id="913761"/>
    <lineage>
        <taxon>Bacteria</taxon>
        <taxon>Pseudomonadati</taxon>
        <taxon>Pseudomonadota</taxon>
        <taxon>Betaproteobacteria</taxon>
        <taxon>Burkholderiales</taxon>
        <taxon>Comamonadaceae</taxon>
        <taxon>Variovorax</taxon>
    </lineage>
</organism>
<comment type="caution">
    <text evidence="6">The sequence shown here is derived from an EMBL/GenBank/DDBJ whole genome shotgun (WGS) entry which is preliminary data.</text>
</comment>
<feature type="domain" description="HTH lysR-type" evidence="5">
    <location>
        <begin position="6"/>
        <end position="63"/>
    </location>
</feature>
<accession>A0ABP8ID30</accession>
<keyword evidence="4" id="KW-0804">Transcription</keyword>
<dbReference type="CDD" id="cd08459">
    <property type="entry name" value="PBP2_DntR_NahR_LinR_like"/>
    <property type="match status" value="1"/>
</dbReference>
<dbReference type="RefSeq" id="WP_345541301.1">
    <property type="nucleotide sequence ID" value="NZ_BAABGJ010000080.1"/>
</dbReference>
<keyword evidence="3" id="KW-0238">DNA-binding</keyword>
<evidence type="ECO:0000256" key="2">
    <source>
        <dbReference type="ARBA" id="ARBA00023015"/>
    </source>
</evidence>
<evidence type="ECO:0000256" key="1">
    <source>
        <dbReference type="ARBA" id="ARBA00009437"/>
    </source>
</evidence>
<dbReference type="Pfam" id="PF00126">
    <property type="entry name" value="HTH_1"/>
    <property type="match status" value="1"/>
</dbReference>
<dbReference type="Gene3D" id="3.40.190.10">
    <property type="entry name" value="Periplasmic binding protein-like II"/>
    <property type="match status" value="2"/>
</dbReference>
<dbReference type="Pfam" id="PF03466">
    <property type="entry name" value="LysR_substrate"/>
    <property type="match status" value="1"/>
</dbReference>
<gene>
    <name evidence="6" type="ORF">GCM10023165_49360</name>
</gene>